<gene>
    <name evidence="8" type="ORF">BaRGS_00007474</name>
</gene>
<evidence type="ECO:0000313" key="9">
    <source>
        <dbReference type="Proteomes" id="UP001519460"/>
    </source>
</evidence>
<keyword evidence="9" id="KW-1185">Reference proteome</keyword>
<name>A0ABD0LNX1_9CAEN</name>
<proteinExistence type="predicted"/>
<feature type="compositionally biased region" description="Polar residues" evidence="5">
    <location>
        <begin position="258"/>
        <end position="267"/>
    </location>
</feature>
<keyword evidence="4" id="KW-0325">Glycoprotein</keyword>
<keyword evidence="6" id="KW-0472">Membrane</keyword>
<evidence type="ECO:0000259" key="7">
    <source>
        <dbReference type="Pfam" id="PF13330"/>
    </source>
</evidence>
<keyword evidence="3" id="KW-0732">Signal</keyword>
<dbReference type="PANTHER" id="PTHR15031:SF6">
    <property type="entry name" value="CARTILAGE INTERMEDIATE LAYER PROTEIN 1-LIKE ISOFORM X1"/>
    <property type="match status" value="1"/>
</dbReference>
<dbReference type="AlphaFoldDB" id="A0ABD0LNX1"/>
<evidence type="ECO:0000256" key="4">
    <source>
        <dbReference type="ARBA" id="ARBA00023180"/>
    </source>
</evidence>
<feature type="region of interest" description="Disordered" evidence="5">
    <location>
        <begin position="171"/>
        <end position="190"/>
    </location>
</feature>
<dbReference type="EMBL" id="JACVVK020000032">
    <property type="protein sequence ID" value="KAK7501349.1"/>
    <property type="molecule type" value="Genomic_DNA"/>
</dbReference>
<feature type="transmembrane region" description="Helical" evidence="6">
    <location>
        <begin position="196"/>
        <end position="218"/>
    </location>
</feature>
<keyword evidence="6" id="KW-1133">Transmembrane helix</keyword>
<feature type="non-terminal residue" evidence="8">
    <location>
        <position position="1"/>
    </location>
</feature>
<keyword evidence="6" id="KW-0812">Transmembrane</keyword>
<comment type="subcellular location">
    <subcellularLocation>
        <location evidence="1">Secreted</location>
    </subcellularLocation>
</comment>
<accession>A0ABD0LNX1</accession>
<dbReference type="Proteomes" id="UP001519460">
    <property type="component" value="Unassembled WGS sequence"/>
</dbReference>
<dbReference type="InterPro" id="IPR039675">
    <property type="entry name" value="CILP1/CILP2"/>
</dbReference>
<reference evidence="8 9" key="1">
    <citation type="journal article" date="2023" name="Sci. Data">
        <title>Genome assembly of the Korean intertidal mud-creeper Batillaria attramentaria.</title>
        <authorList>
            <person name="Patra A.K."/>
            <person name="Ho P.T."/>
            <person name="Jun S."/>
            <person name="Lee S.J."/>
            <person name="Kim Y."/>
            <person name="Won Y.J."/>
        </authorList>
    </citation>
    <scope>NUCLEOTIDE SEQUENCE [LARGE SCALE GENOMIC DNA]</scope>
    <source>
        <strain evidence="8">Wonlab-2016</strain>
    </source>
</reference>
<comment type="caution">
    <text evidence="8">The sequence shown here is derived from an EMBL/GenBank/DDBJ whole genome shotgun (WGS) entry which is preliminary data.</text>
</comment>
<evidence type="ECO:0000313" key="8">
    <source>
        <dbReference type="EMBL" id="KAK7501349.1"/>
    </source>
</evidence>
<evidence type="ECO:0000256" key="2">
    <source>
        <dbReference type="ARBA" id="ARBA00022525"/>
    </source>
</evidence>
<feature type="region of interest" description="Disordered" evidence="5">
    <location>
        <begin position="227"/>
        <end position="276"/>
    </location>
</feature>
<protein>
    <recommendedName>
        <fullName evidence="7">WxxW domain-containing protein</fullName>
    </recommendedName>
</protein>
<dbReference type="Pfam" id="PF13330">
    <property type="entry name" value="Mucin2_WxxW"/>
    <property type="match status" value="1"/>
</dbReference>
<sequence length="276" mass="28117">HAGETPAAYPPAYTGPALPTAYPPAYTPSPTTTPYPPGYTGDAPTASPYTCVSGWSKWISADTPDTGDGDHELLTDQAKQGLCPGGELKQIECQTVNNIPYHSSGEIVTCSVDQGLVCNNADNSPIPCSDYQVRYLCECAGVPTAYLPGYTGPTPTAFPAGYTGSNPGFQGAGGSVGGSSRSGGGGSGGGGGNGAAIGGAVGGLLLLLLAVLLVAFFVRRSRKKQAKVALSEDEEQPEEETKEQTTPAESDQEKTTDETSSNPSHPNGGQELTAVG</sequence>
<feature type="compositionally biased region" description="Acidic residues" evidence="5">
    <location>
        <begin position="231"/>
        <end position="241"/>
    </location>
</feature>
<dbReference type="InterPro" id="IPR025155">
    <property type="entry name" value="WxxW_domain"/>
</dbReference>
<dbReference type="PANTHER" id="PTHR15031">
    <property type="entry name" value="CARTILAGE INTERMEDIATE LAYER PROTEIN CLIP"/>
    <property type="match status" value="1"/>
</dbReference>
<dbReference type="GO" id="GO:0005576">
    <property type="term" value="C:extracellular region"/>
    <property type="evidence" value="ECO:0007669"/>
    <property type="project" value="UniProtKB-SubCell"/>
</dbReference>
<feature type="domain" description="WxxW" evidence="7">
    <location>
        <begin position="55"/>
        <end position="137"/>
    </location>
</feature>
<evidence type="ECO:0000256" key="6">
    <source>
        <dbReference type="SAM" id="Phobius"/>
    </source>
</evidence>
<evidence type="ECO:0000256" key="1">
    <source>
        <dbReference type="ARBA" id="ARBA00004613"/>
    </source>
</evidence>
<keyword evidence="2" id="KW-0964">Secreted</keyword>
<evidence type="ECO:0000256" key="3">
    <source>
        <dbReference type="ARBA" id="ARBA00022729"/>
    </source>
</evidence>
<evidence type="ECO:0000256" key="5">
    <source>
        <dbReference type="SAM" id="MobiDB-lite"/>
    </source>
</evidence>
<organism evidence="8 9">
    <name type="scientific">Batillaria attramentaria</name>
    <dbReference type="NCBI Taxonomy" id="370345"/>
    <lineage>
        <taxon>Eukaryota</taxon>
        <taxon>Metazoa</taxon>
        <taxon>Spiralia</taxon>
        <taxon>Lophotrochozoa</taxon>
        <taxon>Mollusca</taxon>
        <taxon>Gastropoda</taxon>
        <taxon>Caenogastropoda</taxon>
        <taxon>Sorbeoconcha</taxon>
        <taxon>Cerithioidea</taxon>
        <taxon>Batillariidae</taxon>
        <taxon>Batillaria</taxon>
    </lineage>
</organism>